<proteinExistence type="predicted"/>
<dbReference type="STRING" id="80876.SAMN05421779_103308"/>
<organism evidence="1 2">
    <name type="scientific">Insolitispirillum peregrinum</name>
    <dbReference type="NCBI Taxonomy" id="80876"/>
    <lineage>
        <taxon>Bacteria</taxon>
        <taxon>Pseudomonadati</taxon>
        <taxon>Pseudomonadota</taxon>
        <taxon>Alphaproteobacteria</taxon>
        <taxon>Rhodospirillales</taxon>
        <taxon>Novispirillaceae</taxon>
        <taxon>Insolitispirillum</taxon>
    </lineage>
</organism>
<gene>
    <name evidence="1" type="ORF">SAMN05421779_103308</name>
</gene>
<dbReference type="OrthoDB" id="5852at2"/>
<evidence type="ECO:0008006" key="3">
    <source>
        <dbReference type="Google" id="ProtNLM"/>
    </source>
</evidence>
<name>A0A1N7LG42_9PROT</name>
<accession>A0A1N7LG42</accession>
<protein>
    <recommendedName>
        <fullName evidence="3">Peptidase</fullName>
    </recommendedName>
</protein>
<keyword evidence="2" id="KW-1185">Reference proteome</keyword>
<dbReference type="AlphaFoldDB" id="A0A1N7LG42"/>
<evidence type="ECO:0000313" key="2">
    <source>
        <dbReference type="Proteomes" id="UP000185678"/>
    </source>
</evidence>
<sequence>MDPIATTTAPEAPAAAPAAAPAPVPAAVEIAAPEAPTLLGALSAETAPDYSALALPEGATADPATMDAFKAVLGEHKLPTESAQKLLDLHLQTLQAQQQQMQQTVAGWAQQVGNDPEIGGSGQEQALGLARQALDTYGSPELISVLNDTGLGNHPAVIRAFYRMGKAIAEDGRKGPSHGVAPDPLRALYPTMFKD</sequence>
<dbReference type="EMBL" id="FTOA01000003">
    <property type="protein sequence ID" value="SIS72785.1"/>
    <property type="molecule type" value="Genomic_DNA"/>
</dbReference>
<reference evidence="1 2" key="1">
    <citation type="submission" date="2017-01" db="EMBL/GenBank/DDBJ databases">
        <authorList>
            <person name="Mah S.A."/>
            <person name="Swanson W.J."/>
            <person name="Moy G.W."/>
            <person name="Vacquier V.D."/>
        </authorList>
    </citation>
    <scope>NUCLEOTIDE SEQUENCE [LARGE SCALE GENOMIC DNA]</scope>
    <source>
        <strain evidence="1 2">DSM 11589</strain>
    </source>
</reference>
<dbReference type="RefSeq" id="WP_076399926.1">
    <property type="nucleotide sequence ID" value="NZ_FTOA01000003.1"/>
</dbReference>
<evidence type="ECO:0000313" key="1">
    <source>
        <dbReference type="EMBL" id="SIS72785.1"/>
    </source>
</evidence>
<dbReference type="Proteomes" id="UP000185678">
    <property type="component" value="Unassembled WGS sequence"/>
</dbReference>